<dbReference type="InterPro" id="IPR027417">
    <property type="entry name" value="P-loop_NTPase"/>
</dbReference>
<dbReference type="InterPro" id="IPR050352">
    <property type="entry name" value="ABCG_transporters"/>
</dbReference>
<dbReference type="GO" id="GO:0005886">
    <property type="term" value="C:plasma membrane"/>
    <property type="evidence" value="ECO:0007669"/>
    <property type="project" value="TreeGrafter"/>
</dbReference>
<reference evidence="7 8" key="1">
    <citation type="submission" date="2017-03" db="EMBL/GenBank/DDBJ databases">
        <title>WGS assembly of Porphyra umbilicalis.</title>
        <authorList>
            <person name="Brawley S.H."/>
            <person name="Blouin N.A."/>
            <person name="Ficko-Blean E."/>
            <person name="Wheeler G.L."/>
            <person name="Lohr M."/>
            <person name="Goodson H.V."/>
            <person name="Jenkins J.W."/>
            <person name="Blaby-Haas C.E."/>
            <person name="Helliwell K.E."/>
            <person name="Chan C."/>
            <person name="Marriage T."/>
            <person name="Bhattacharya D."/>
            <person name="Klein A.S."/>
            <person name="Badis Y."/>
            <person name="Brodie J."/>
            <person name="Cao Y."/>
            <person name="Collen J."/>
            <person name="Dittami S.M."/>
            <person name="Gachon C.M."/>
            <person name="Green B.R."/>
            <person name="Karpowicz S."/>
            <person name="Kim J.W."/>
            <person name="Kudahl U."/>
            <person name="Lin S."/>
            <person name="Michel G."/>
            <person name="Mittag M."/>
            <person name="Olson B.J."/>
            <person name="Pangilinan J."/>
            <person name="Peng Y."/>
            <person name="Qiu H."/>
            <person name="Shu S."/>
            <person name="Singer J.T."/>
            <person name="Smith A.G."/>
            <person name="Sprecher B.N."/>
            <person name="Wagner V."/>
            <person name="Wang W."/>
            <person name="Wang Z.-Y."/>
            <person name="Yan J."/>
            <person name="Yarish C."/>
            <person name="Zoeuner-Riek S."/>
            <person name="Zhuang Y."/>
            <person name="Zou Y."/>
            <person name="Lindquist E.A."/>
            <person name="Grimwood J."/>
            <person name="Barry K."/>
            <person name="Rokhsar D.S."/>
            <person name="Schmutz J."/>
            <person name="Stiller J.W."/>
            <person name="Grossman A.R."/>
            <person name="Prochnik S.E."/>
        </authorList>
    </citation>
    <scope>NUCLEOTIDE SEQUENCE [LARGE SCALE GENOMIC DNA]</scope>
    <source>
        <strain evidence="7">4086291</strain>
    </source>
</reference>
<dbReference type="Gene3D" id="3.40.50.300">
    <property type="entry name" value="P-loop containing nucleotide triphosphate hydrolases"/>
    <property type="match status" value="1"/>
</dbReference>
<dbReference type="InterPro" id="IPR003439">
    <property type="entry name" value="ABC_transporter-like_ATP-bd"/>
</dbReference>
<dbReference type="GO" id="GO:0042626">
    <property type="term" value="F:ATPase-coupled transmembrane transporter activity"/>
    <property type="evidence" value="ECO:0007669"/>
    <property type="project" value="TreeGrafter"/>
</dbReference>
<proteinExistence type="predicted"/>
<dbReference type="AlphaFoldDB" id="A0A1X6NZ94"/>
<protein>
    <recommendedName>
        <fullName evidence="6">ABC transporter domain-containing protein</fullName>
    </recommendedName>
</protein>
<keyword evidence="5" id="KW-0472">Membrane</keyword>
<evidence type="ECO:0000256" key="1">
    <source>
        <dbReference type="ARBA" id="ARBA00004141"/>
    </source>
</evidence>
<evidence type="ECO:0000313" key="8">
    <source>
        <dbReference type="Proteomes" id="UP000218209"/>
    </source>
</evidence>
<keyword evidence="4" id="KW-1133">Transmembrane helix</keyword>
<gene>
    <name evidence="7" type="ORF">BU14_0324s0019</name>
</gene>
<dbReference type="OrthoDB" id="66620at2759"/>
<organism evidence="7 8">
    <name type="scientific">Porphyra umbilicalis</name>
    <name type="common">Purple laver</name>
    <name type="synonym">Red alga</name>
    <dbReference type="NCBI Taxonomy" id="2786"/>
    <lineage>
        <taxon>Eukaryota</taxon>
        <taxon>Rhodophyta</taxon>
        <taxon>Bangiophyceae</taxon>
        <taxon>Bangiales</taxon>
        <taxon>Bangiaceae</taxon>
        <taxon>Porphyra</taxon>
    </lineage>
</organism>
<evidence type="ECO:0000313" key="7">
    <source>
        <dbReference type="EMBL" id="OSX73855.1"/>
    </source>
</evidence>
<keyword evidence="2" id="KW-0813">Transport</keyword>
<sequence>MLAIMGASGAGKTTLLNLLAGRLPADGGAVCTAGSVRVNGHPRVVATFKRQAAYVVQEAPLFGQLSAREALTFSARLRLPRGLGAAAIDARVDGVLAELGLPPAVAATRVGGGWSAASAGGSAAAWRLGPSW</sequence>
<accession>A0A1X6NZ94</accession>
<dbReference type="PANTHER" id="PTHR48041">
    <property type="entry name" value="ABC TRANSPORTER G FAMILY MEMBER 28"/>
    <property type="match status" value="1"/>
</dbReference>
<dbReference type="SUPFAM" id="SSF52540">
    <property type="entry name" value="P-loop containing nucleoside triphosphate hydrolases"/>
    <property type="match status" value="1"/>
</dbReference>
<name>A0A1X6NZ94_PORUM</name>
<evidence type="ECO:0000256" key="4">
    <source>
        <dbReference type="ARBA" id="ARBA00022989"/>
    </source>
</evidence>
<keyword evidence="3" id="KW-0812">Transmembrane</keyword>
<dbReference type="GO" id="GO:0016887">
    <property type="term" value="F:ATP hydrolysis activity"/>
    <property type="evidence" value="ECO:0007669"/>
    <property type="project" value="InterPro"/>
</dbReference>
<dbReference type="PANTHER" id="PTHR48041:SF139">
    <property type="entry name" value="PROTEIN SCARLET"/>
    <property type="match status" value="1"/>
</dbReference>
<evidence type="ECO:0000259" key="6">
    <source>
        <dbReference type="Pfam" id="PF00005"/>
    </source>
</evidence>
<dbReference type="Proteomes" id="UP000218209">
    <property type="component" value="Unassembled WGS sequence"/>
</dbReference>
<keyword evidence="8" id="KW-1185">Reference proteome</keyword>
<evidence type="ECO:0000256" key="2">
    <source>
        <dbReference type="ARBA" id="ARBA00022448"/>
    </source>
</evidence>
<dbReference type="Pfam" id="PF00005">
    <property type="entry name" value="ABC_tran"/>
    <property type="match status" value="1"/>
</dbReference>
<dbReference type="GO" id="GO:0005524">
    <property type="term" value="F:ATP binding"/>
    <property type="evidence" value="ECO:0007669"/>
    <property type="project" value="InterPro"/>
</dbReference>
<evidence type="ECO:0000256" key="5">
    <source>
        <dbReference type="ARBA" id="ARBA00023136"/>
    </source>
</evidence>
<feature type="domain" description="ABC transporter" evidence="6">
    <location>
        <begin position="2"/>
        <end position="110"/>
    </location>
</feature>
<comment type="subcellular location">
    <subcellularLocation>
        <location evidence="1">Membrane</location>
        <topology evidence="1">Multi-pass membrane protein</topology>
    </subcellularLocation>
</comment>
<evidence type="ECO:0000256" key="3">
    <source>
        <dbReference type="ARBA" id="ARBA00022692"/>
    </source>
</evidence>
<dbReference type="EMBL" id="KV918976">
    <property type="protein sequence ID" value="OSX73855.1"/>
    <property type="molecule type" value="Genomic_DNA"/>
</dbReference>